<dbReference type="PANTHER" id="PTHR45036:SF1">
    <property type="entry name" value="METHYLTRANSFERASE LIKE 7A"/>
    <property type="match status" value="1"/>
</dbReference>
<dbReference type="PANTHER" id="PTHR45036">
    <property type="entry name" value="METHYLTRANSFERASE LIKE 7B"/>
    <property type="match status" value="1"/>
</dbReference>
<dbReference type="InterPro" id="IPR052356">
    <property type="entry name" value="Thiol_S-MT"/>
</dbReference>
<dbReference type="AlphaFoldDB" id="A0AAI8VCC8"/>
<proteinExistence type="predicted"/>
<evidence type="ECO:0000313" key="1">
    <source>
        <dbReference type="EMBL" id="CAJ2502389.1"/>
    </source>
</evidence>
<dbReference type="SUPFAM" id="SSF53335">
    <property type="entry name" value="S-adenosyl-L-methionine-dependent methyltransferases"/>
    <property type="match status" value="1"/>
</dbReference>
<dbReference type="Pfam" id="PF13489">
    <property type="entry name" value="Methyltransf_23"/>
    <property type="match status" value="1"/>
</dbReference>
<dbReference type="Gene3D" id="3.40.50.150">
    <property type="entry name" value="Vaccinia Virus protein VP39"/>
    <property type="match status" value="1"/>
</dbReference>
<dbReference type="Proteomes" id="UP001295740">
    <property type="component" value="Unassembled WGS sequence"/>
</dbReference>
<accession>A0AAI8VCC8</accession>
<sequence length="312" mass="34718">MSFTARTMATIQGLLIPWRFLSLSASFIPPTLQTLYHEHGGLLGLLTLLLFSPSYFHTRWFTNFWSWFGPNVRRNAGALVVPLLEGRTHNGRVVDGGAATGPGIGGVVMEIGAGSGLWVDVFSDDRYLPAAAEGGGSGGAGGNGVGRKRITRVYGIEPSADQHPKLRQAVRDAGLEDVYEIVPVGIEDLDTTKNKKWDGHIEKGSVDCIVSVLCLCSIPEPERNVRELYGYLKQGGRWYVYEHVRTEHSWYMLLYQRFINIFWPYFLGGCLLCRPTERTLREAGHWSKIDVDQPASSAWHDTLPHILGVFTK</sequence>
<dbReference type="InterPro" id="IPR029063">
    <property type="entry name" value="SAM-dependent_MTases_sf"/>
</dbReference>
<comment type="caution">
    <text evidence="1">The sequence shown here is derived from an EMBL/GenBank/DDBJ whole genome shotgun (WGS) entry which is preliminary data.</text>
</comment>
<keyword evidence="2" id="KW-1185">Reference proteome</keyword>
<reference evidence="1" key="1">
    <citation type="submission" date="2023-10" db="EMBL/GenBank/DDBJ databases">
        <authorList>
            <person name="Hackl T."/>
        </authorList>
    </citation>
    <scope>NUCLEOTIDE SEQUENCE</scope>
</reference>
<dbReference type="EMBL" id="CAUWAG010000004">
    <property type="protein sequence ID" value="CAJ2502389.1"/>
    <property type="molecule type" value="Genomic_DNA"/>
</dbReference>
<name>A0AAI8VCC8_9PEZI</name>
<organism evidence="1 2">
    <name type="scientific">Anthostomella pinea</name>
    <dbReference type="NCBI Taxonomy" id="933095"/>
    <lineage>
        <taxon>Eukaryota</taxon>
        <taxon>Fungi</taxon>
        <taxon>Dikarya</taxon>
        <taxon>Ascomycota</taxon>
        <taxon>Pezizomycotina</taxon>
        <taxon>Sordariomycetes</taxon>
        <taxon>Xylariomycetidae</taxon>
        <taxon>Xylariales</taxon>
        <taxon>Xylariaceae</taxon>
        <taxon>Anthostomella</taxon>
    </lineage>
</organism>
<evidence type="ECO:0000313" key="2">
    <source>
        <dbReference type="Proteomes" id="UP001295740"/>
    </source>
</evidence>
<protein>
    <submittedName>
        <fullName evidence="1">Uu.00g097830.m01.CDS01</fullName>
    </submittedName>
</protein>
<gene>
    <name evidence="1" type="ORF">KHLLAP_LOCUS2857</name>
</gene>